<name>A0AAW5VH84_9LEPT</name>
<reference evidence="1" key="1">
    <citation type="submission" date="2022-06" db="EMBL/GenBank/DDBJ databases">
        <title>Leptospira isolates from biofilms formed at urban environments.</title>
        <authorList>
            <person name="Ribeiro P.S."/>
            <person name="Sousa T."/>
            <person name="Carvalho N."/>
            <person name="Aburjaile F."/>
            <person name="Neves F."/>
            <person name="Oliveira D."/>
            <person name="Blanco L."/>
            <person name="Lima J."/>
            <person name="Costa F."/>
            <person name="Brenig B."/>
            <person name="Soares S."/>
            <person name="Ramos R."/>
            <person name="Goes-Neto A."/>
            <person name="Matiuzzi M."/>
            <person name="Azevedo V."/>
            <person name="Ristow P."/>
        </authorList>
    </citation>
    <scope>NUCLEOTIDE SEQUENCE</scope>
    <source>
        <strain evidence="1">VSF7</strain>
    </source>
</reference>
<proteinExistence type="predicted"/>
<accession>A0AAW5VH84</accession>
<gene>
    <name evidence="1" type="ORF">ND810_19045</name>
</gene>
<comment type="caution">
    <text evidence="1">The sequence shown here is derived from an EMBL/GenBank/DDBJ whole genome shotgun (WGS) entry which is preliminary data.</text>
</comment>
<dbReference type="EMBL" id="JAMQQD010000019">
    <property type="protein sequence ID" value="MCW7517272.1"/>
    <property type="molecule type" value="Genomic_DNA"/>
</dbReference>
<dbReference type="RefSeq" id="WP_265394654.1">
    <property type="nucleotide sequence ID" value="NZ_JAMQQD010000019.1"/>
</dbReference>
<sequence>MEFIFVDHLIKGIELDLEILEKNSNNFSMLMFQHKGTFCTQNGHFGNQIDESFKFSKFFKICKNENVNLALTPEYSCPWTSIESLIKNNDDWPIKSNLWAICCESISPFELAEFKKRFSNDSVLIYHEEFINPSGKKIFDPLCYIFQARVEGKSKLIIIIQFKTQHMGVWDSPIERDNYIPGKKIYVFRNKPYSIYLFSNICSEAEQFQVTNDLRSDFSWDEHPYIILNPQMNPKPSHDIFKSYRKKIQGYLNKEVITLNWSSESDFLDGEKKITKFIHNSRSSIFFKTSEFDSNNEKRIIENHKKGLYYFNRKKGCHAYFLNPKAELFLISNQKISAAGTNESMVRKTGPEVMKVFNWNAGNGRFDCIETVDDEFTGYVNSLSCESKVMIDGEVSFIDKERLMNLTNGNINLVDRSVAWHVMSRLDSFILDENESIKRLTYVFDESNNAERRNYIEYIDAINLIIKKPENFPDNLVSFINNCNEIRFPISEKYTDYRFNLVTNDLNFRATVAYIGRESKGRAQEIMCKLQGLFEEGNQSRKLVVVWYKEGPEKISYVSEEKPPNVMDDSYIESNSIIKD</sequence>
<evidence type="ECO:0000313" key="2">
    <source>
        <dbReference type="Proteomes" id="UP001209694"/>
    </source>
</evidence>
<evidence type="ECO:0000313" key="1">
    <source>
        <dbReference type="EMBL" id="MCW7517272.1"/>
    </source>
</evidence>
<protein>
    <submittedName>
        <fullName evidence="1">Uncharacterized protein</fullName>
    </submittedName>
</protein>
<dbReference type="AlphaFoldDB" id="A0AAW5VH84"/>
<organism evidence="1 2">
    <name type="scientific">Leptospira levettii</name>
    <dbReference type="NCBI Taxonomy" id="2023178"/>
    <lineage>
        <taxon>Bacteria</taxon>
        <taxon>Pseudomonadati</taxon>
        <taxon>Spirochaetota</taxon>
        <taxon>Spirochaetia</taxon>
        <taxon>Leptospirales</taxon>
        <taxon>Leptospiraceae</taxon>
        <taxon>Leptospira</taxon>
    </lineage>
</organism>
<dbReference type="Proteomes" id="UP001209694">
    <property type="component" value="Unassembled WGS sequence"/>
</dbReference>